<proteinExistence type="predicted"/>
<reference evidence="2 3" key="1">
    <citation type="submission" date="2019-06" db="EMBL/GenBank/DDBJ databases">
        <title>Draft genome of Aliikangiella marina GYP-15.</title>
        <authorList>
            <person name="Wang G."/>
        </authorList>
    </citation>
    <scope>NUCLEOTIDE SEQUENCE [LARGE SCALE GENOMIC DNA]</scope>
    <source>
        <strain evidence="2 3">GYP-15</strain>
    </source>
</reference>
<accession>A0A545T4T5</accession>
<dbReference type="AlphaFoldDB" id="A0A545T4T5"/>
<feature type="transmembrane region" description="Helical" evidence="1">
    <location>
        <begin position="75"/>
        <end position="108"/>
    </location>
</feature>
<gene>
    <name evidence="2" type="ORF">FLL45_18565</name>
</gene>
<evidence type="ECO:0000256" key="1">
    <source>
        <dbReference type="SAM" id="Phobius"/>
    </source>
</evidence>
<name>A0A545T4T5_9GAMM</name>
<evidence type="ECO:0008006" key="4">
    <source>
        <dbReference type="Google" id="ProtNLM"/>
    </source>
</evidence>
<feature type="transmembrane region" description="Helical" evidence="1">
    <location>
        <begin position="21"/>
        <end position="41"/>
    </location>
</feature>
<feature type="transmembrane region" description="Helical" evidence="1">
    <location>
        <begin position="213"/>
        <end position="233"/>
    </location>
</feature>
<keyword evidence="1" id="KW-0472">Membrane</keyword>
<feature type="transmembrane region" description="Helical" evidence="1">
    <location>
        <begin position="115"/>
        <end position="131"/>
    </location>
</feature>
<keyword evidence="1" id="KW-0812">Transmembrane</keyword>
<feature type="transmembrane region" description="Helical" evidence="1">
    <location>
        <begin position="137"/>
        <end position="157"/>
    </location>
</feature>
<dbReference type="Proteomes" id="UP000317839">
    <property type="component" value="Unassembled WGS sequence"/>
</dbReference>
<feature type="transmembrane region" description="Helical" evidence="1">
    <location>
        <begin position="169"/>
        <end position="184"/>
    </location>
</feature>
<evidence type="ECO:0000313" key="3">
    <source>
        <dbReference type="Proteomes" id="UP000317839"/>
    </source>
</evidence>
<feature type="transmembrane region" description="Helical" evidence="1">
    <location>
        <begin position="288"/>
        <end position="307"/>
    </location>
</feature>
<feature type="transmembrane region" description="Helical" evidence="1">
    <location>
        <begin position="190"/>
        <end position="206"/>
    </location>
</feature>
<dbReference type="RefSeq" id="WP_142943553.1">
    <property type="nucleotide sequence ID" value="NZ_VIKR01000005.1"/>
</dbReference>
<comment type="caution">
    <text evidence="2">The sequence shown here is derived from an EMBL/GenBank/DDBJ whole genome shotgun (WGS) entry which is preliminary data.</text>
</comment>
<organism evidence="2 3">
    <name type="scientific">Aliikangiella marina</name>
    <dbReference type="NCBI Taxonomy" id="1712262"/>
    <lineage>
        <taxon>Bacteria</taxon>
        <taxon>Pseudomonadati</taxon>
        <taxon>Pseudomonadota</taxon>
        <taxon>Gammaproteobacteria</taxon>
        <taxon>Oceanospirillales</taxon>
        <taxon>Pleioneaceae</taxon>
        <taxon>Aliikangiella</taxon>
    </lineage>
</organism>
<sequence length="468" mass="53432">MQYIAGLVAQLKIFNQKFVHTQTIPFVVIVSYSVCLFYYLVNITPHPMGMDGYYYLLQHRAIIETGELYVNDAPITFLIVALLSFLFSPVIAVKLVSILALAACLYFCSRIIFELTHNAWWSLLAVLLISTSPNIEFYLTEFIKNGLGLAIVAWVILKTLQFNREKSKGTLGLIALLILCLWLTHKAAFGLALGYLISWSLINFTLRKSPVHLLTIFYLSLFLVGSLIGYGTLGIDDFISQSQPTILNASSDLWPFGYLIEGYFSLIAIVVGLLVLALTWSHITRSELCLLLPSIVYCLVTVVIWWGESLNPEGVKARLYLMTMIPTSFVITLGLSIIPRIQLAVVLALMLVAAKLMLISQTQFPLKQYTSPEKAVNELITSIEKYIPRDAVIIFSERFFVYRIAYETRRATRLCRYENDDRQYWRVDLAKKEGRLQSNQIDYSEYFSYMPMDVWLANVPKENDYCRR</sequence>
<evidence type="ECO:0000313" key="2">
    <source>
        <dbReference type="EMBL" id="TQV72223.1"/>
    </source>
</evidence>
<protein>
    <recommendedName>
        <fullName evidence="4">Glycosyltransferase RgtA/B/C/D-like domain-containing protein</fullName>
    </recommendedName>
</protein>
<keyword evidence="1" id="KW-1133">Transmembrane helix</keyword>
<feature type="transmembrane region" description="Helical" evidence="1">
    <location>
        <begin position="253"/>
        <end position="276"/>
    </location>
</feature>
<keyword evidence="3" id="KW-1185">Reference proteome</keyword>
<dbReference type="EMBL" id="VIKR01000005">
    <property type="protein sequence ID" value="TQV72223.1"/>
    <property type="molecule type" value="Genomic_DNA"/>
</dbReference>